<dbReference type="OrthoDB" id="676614at2"/>
<dbReference type="RefSeq" id="WP_121196753.1">
    <property type="nucleotide sequence ID" value="NZ_RBKU01000001.1"/>
</dbReference>
<sequence>MNKKVLKFEIDLDFVLIAITSPLKDYRLCYMVNKGLNFNFVRADDLHLDALNGMAESYFSFFNCSWESSNTHFYLISNRGSDGYLIPEMNRTDYLLMIKNYIDENDLDDIVLRLNRIPEIVAATKVDPKKIKSRENLLF</sequence>
<dbReference type="AlphaFoldDB" id="A0A495IW72"/>
<evidence type="ECO:0000313" key="1">
    <source>
        <dbReference type="EMBL" id="RKR80945.1"/>
    </source>
</evidence>
<reference evidence="1 2" key="1">
    <citation type="submission" date="2018-10" db="EMBL/GenBank/DDBJ databases">
        <title>Genomic Encyclopedia of Archaeal and Bacterial Type Strains, Phase II (KMG-II): from individual species to whole genera.</title>
        <authorList>
            <person name="Goeker M."/>
        </authorList>
    </citation>
    <scope>NUCLEOTIDE SEQUENCE [LARGE SCALE GENOMIC DNA]</scope>
    <source>
        <strain evidence="1 2">DSM 18602</strain>
    </source>
</reference>
<dbReference type="EMBL" id="RBKU01000001">
    <property type="protein sequence ID" value="RKR80945.1"/>
    <property type="molecule type" value="Genomic_DNA"/>
</dbReference>
<accession>A0A495IW72</accession>
<dbReference type="InterPro" id="IPR047690">
    <property type="entry name" value="IPExxxVDY_fam"/>
</dbReference>
<evidence type="ECO:0008006" key="3">
    <source>
        <dbReference type="Google" id="ProtNLM"/>
    </source>
</evidence>
<protein>
    <recommendedName>
        <fullName evidence="3">IPExxxVDY family protein</fullName>
    </recommendedName>
</protein>
<comment type="caution">
    <text evidence="1">The sequence shown here is derived from an EMBL/GenBank/DDBJ whole genome shotgun (WGS) entry which is preliminary data.</text>
</comment>
<organism evidence="1 2">
    <name type="scientific">Mucilaginibacter gracilis</name>
    <dbReference type="NCBI Taxonomy" id="423350"/>
    <lineage>
        <taxon>Bacteria</taxon>
        <taxon>Pseudomonadati</taxon>
        <taxon>Bacteroidota</taxon>
        <taxon>Sphingobacteriia</taxon>
        <taxon>Sphingobacteriales</taxon>
        <taxon>Sphingobacteriaceae</taxon>
        <taxon>Mucilaginibacter</taxon>
    </lineage>
</organism>
<evidence type="ECO:0000313" key="2">
    <source>
        <dbReference type="Proteomes" id="UP000268007"/>
    </source>
</evidence>
<keyword evidence="2" id="KW-1185">Reference proteome</keyword>
<gene>
    <name evidence="1" type="ORF">BDD43_1083</name>
</gene>
<name>A0A495IW72_9SPHI</name>
<proteinExistence type="predicted"/>
<dbReference type="NCBIfam" id="NF033205">
    <property type="entry name" value="IPExxxVDY"/>
    <property type="match status" value="1"/>
</dbReference>
<dbReference type="Proteomes" id="UP000268007">
    <property type="component" value="Unassembled WGS sequence"/>
</dbReference>